<dbReference type="AlphaFoldDB" id="A0A381U7Z2"/>
<gene>
    <name evidence="2" type="ORF">METZ01_LOCUS77123</name>
</gene>
<organism evidence="2">
    <name type="scientific">marine metagenome</name>
    <dbReference type="NCBI Taxonomy" id="408172"/>
    <lineage>
        <taxon>unclassified sequences</taxon>
        <taxon>metagenomes</taxon>
        <taxon>ecological metagenomes</taxon>
    </lineage>
</organism>
<reference evidence="2" key="1">
    <citation type="submission" date="2018-05" db="EMBL/GenBank/DDBJ databases">
        <authorList>
            <person name="Lanie J.A."/>
            <person name="Ng W.-L."/>
            <person name="Kazmierczak K.M."/>
            <person name="Andrzejewski T.M."/>
            <person name="Davidsen T.M."/>
            <person name="Wayne K.J."/>
            <person name="Tettelin H."/>
            <person name="Glass J.I."/>
            <person name="Rusch D."/>
            <person name="Podicherti R."/>
            <person name="Tsui H.-C.T."/>
            <person name="Winkler M.E."/>
        </authorList>
    </citation>
    <scope>NUCLEOTIDE SEQUENCE</scope>
</reference>
<accession>A0A381U7Z2</accession>
<feature type="region of interest" description="Disordered" evidence="1">
    <location>
        <begin position="17"/>
        <end position="62"/>
    </location>
</feature>
<proteinExistence type="predicted"/>
<name>A0A381U7Z2_9ZZZZ</name>
<evidence type="ECO:0000313" key="2">
    <source>
        <dbReference type="EMBL" id="SVA24269.1"/>
    </source>
</evidence>
<dbReference type="EMBL" id="UINC01005902">
    <property type="protein sequence ID" value="SVA24269.1"/>
    <property type="molecule type" value="Genomic_DNA"/>
</dbReference>
<protein>
    <submittedName>
        <fullName evidence="2">Uncharacterized protein</fullName>
    </submittedName>
</protein>
<sequence length="62" mass="6881">MYSWSKDWPTLTELFFGKGNGPRGKLNGMTAEKPAKKAKKADPKTGMMTKNPGIKIPKKSKK</sequence>
<evidence type="ECO:0000256" key="1">
    <source>
        <dbReference type="SAM" id="MobiDB-lite"/>
    </source>
</evidence>